<keyword evidence="3" id="KW-1185">Reference proteome</keyword>
<organism evidence="2 3">
    <name type="scientific">Tsukamurella pulmonis</name>
    <dbReference type="NCBI Taxonomy" id="47312"/>
    <lineage>
        <taxon>Bacteria</taxon>
        <taxon>Bacillati</taxon>
        <taxon>Actinomycetota</taxon>
        <taxon>Actinomycetes</taxon>
        <taxon>Mycobacteriales</taxon>
        <taxon>Tsukamurellaceae</taxon>
        <taxon>Tsukamurella</taxon>
    </lineage>
</organism>
<evidence type="ECO:0000313" key="2">
    <source>
        <dbReference type="EMBL" id="SDR20260.1"/>
    </source>
</evidence>
<evidence type="ECO:0000313" key="3">
    <source>
        <dbReference type="Proteomes" id="UP000183053"/>
    </source>
</evidence>
<accession>A0A1H1H477</accession>
<evidence type="ECO:0000256" key="1">
    <source>
        <dbReference type="SAM" id="MobiDB-lite"/>
    </source>
</evidence>
<dbReference type="STRING" id="47312.SAMN04489765_3804"/>
<dbReference type="Proteomes" id="UP000183053">
    <property type="component" value="Unassembled WGS sequence"/>
</dbReference>
<proteinExistence type="predicted"/>
<feature type="region of interest" description="Disordered" evidence="1">
    <location>
        <begin position="1"/>
        <end position="20"/>
    </location>
</feature>
<name>A0A1H1H477_9ACTN</name>
<dbReference type="AlphaFoldDB" id="A0A1H1H477"/>
<sequence length="44" mass="5137">MTHARDNSSLPDTPEQEDASWWTRLRAKLAEVNSREDYGTKLYP</sequence>
<gene>
    <name evidence="2" type="ORF">SAMN04489765_3804</name>
</gene>
<reference evidence="3" key="1">
    <citation type="submission" date="2016-10" db="EMBL/GenBank/DDBJ databases">
        <authorList>
            <person name="Varghese N."/>
            <person name="Submissions S."/>
        </authorList>
    </citation>
    <scope>NUCLEOTIDE SEQUENCE [LARGE SCALE GENOMIC DNA]</scope>
    <source>
        <strain evidence="3">DSM 44142</strain>
    </source>
</reference>
<protein>
    <submittedName>
        <fullName evidence="2">Uncharacterized protein</fullName>
    </submittedName>
</protein>
<dbReference type="EMBL" id="FNLF01000002">
    <property type="protein sequence ID" value="SDR20260.1"/>
    <property type="molecule type" value="Genomic_DNA"/>
</dbReference>